<protein>
    <submittedName>
        <fullName evidence="2">Uncharacterized protein</fullName>
    </submittedName>
</protein>
<keyword evidence="3" id="KW-1185">Reference proteome</keyword>
<evidence type="ECO:0000313" key="2">
    <source>
        <dbReference type="EMBL" id="KAF4963507.1"/>
    </source>
</evidence>
<comment type="caution">
    <text evidence="2">The sequence shown here is derived from an EMBL/GenBank/DDBJ whole genome shotgun (WGS) entry which is preliminary data.</text>
</comment>
<accession>A0A8H4TT78</accession>
<dbReference type="EMBL" id="JABEXW010000468">
    <property type="protein sequence ID" value="KAF4963507.1"/>
    <property type="molecule type" value="Genomic_DNA"/>
</dbReference>
<dbReference type="Proteomes" id="UP000622797">
    <property type="component" value="Unassembled WGS sequence"/>
</dbReference>
<evidence type="ECO:0000256" key="1">
    <source>
        <dbReference type="SAM" id="MobiDB-lite"/>
    </source>
</evidence>
<proteinExistence type="predicted"/>
<sequence>MASKASDIIKRRAGEVERYYDALSGNPHKDCISEDDLARARNLLSKYEPEVYFDEDKQFPSKWRDVDGRSSLIQVLACQSWRSLPTSLDGEVEEITEEETTPFEPYEFDEIIEHNEETPTAGAAMAIHESDVEETAITNSPNQDTISCSASPLTTGTNQLPTLDYQSAEYQPATHPHQEFAPRLRMGSQHSNRSRYSIDDSAEHWRASASATARWGPPGKSSSSLLSGAPTCSGGLFDHWSAVSAPAPLSLAPIKLGPIPSTAVERLAAPAATESEPLLKSKPVKEGYTMSFLKLTIAQGIGMASAEDEEEYDGALESFPYSKEDVARYLTGLKKREKKEEEEKKKKHKDKDDVKEGKTRIRRRRKARGRTRSGF</sequence>
<reference evidence="2" key="2">
    <citation type="submission" date="2020-05" db="EMBL/GenBank/DDBJ databases">
        <authorList>
            <person name="Kim H.-S."/>
            <person name="Proctor R.H."/>
            <person name="Brown D.W."/>
        </authorList>
    </citation>
    <scope>NUCLEOTIDE SEQUENCE</scope>
    <source>
        <strain evidence="2">NRRL 20472</strain>
    </source>
</reference>
<feature type="compositionally biased region" description="Basic and acidic residues" evidence="1">
    <location>
        <begin position="338"/>
        <end position="359"/>
    </location>
</feature>
<gene>
    <name evidence="2" type="ORF">FSARC_8486</name>
</gene>
<evidence type="ECO:0000313" key="3">
    <source>
        <dbReference type="Proteomes" id="UP000622797"/>
    </source>
</evidence>
<organism evidence="2 3">
    <name type="scientific">Fusarium sarcochroum</name>
    <dbReference type="NCBI Taxonomy" id="1208366"/>
    <lineage>
        <taxon>Eukaryota</taxon>
        <taxon>Fungi</taxon>
        <taxon>Dikarya</taxon>
        <taxon>Ascomycota</taxon>
        <taxon>Pezizomycotina</taxon>
        <taxon>Sordariomycetes</taxon>
        <taxon>Hypocreomycetidae</taxon>
        <taxon>Hypocreales</taxon>
        <taxon>Nectriaceae</taxon>
        <taxon>Fusarium</taxon>
        <taxon>Fusarium lateritium species complex</taxon>
    </lineage>
</organism>
<feature type="region of interest" description="Disordered" evidence="1">
    <location>
        <begin position="332"/>
        <end position="375"/>
    </location>
</feature>
<feature type="compositionally biased region" description="Basic residues" evidence="1">
    <location>
        <begin position="360"/>
        <end position="375"/>
    </location>
</feature>
<name>A0A8H4TT78_9HYPO</name>
<dbReference type="AlphaFoldDB" id="A0A8H4TT78"/>
<reference evidence="2" key="1">
    <citation type="journal article" date="2020" name="BMC Genomics">
        <title>Correction to: Identification and distribution of gene clusters required for synthesis of sphingolipid metabolism inhibitors in diverse species of the filamentous fungus Fusarium.</title>
        <authorList>
            <person name="Kim H.S."/>
            <person name="Lohmar J.M."/>
            <person name="Busman M."/>
            <person name="Brown D.W."/>
            <person name="Naumann T.A."/>
            <person name="Divon H.H."/>
            <person name="Lysoe E."/>
            <person name="Uhlig S."/>
            <person name="Proctor R.H."/>
        </authorList>
    </citation>
    <scope>NUCLEOTIDE SEQUENCE</scope>
    <source>
        <strain evidence="2">NRRL 20472</strain>
    </source>
</reference>